<reference evidence="9 10" key="1">
    <citation type="journal article" date="2019" name="Int. J. Syst. Evol. Microbiol.">
        <title>The Global Catalogue of Microorganisms (GCM) 10K type strain sequencing project: providing services to taxonomists for standard genome sequencing and annotation.</title>
        <authorList>
            <consortium name="The Broad Institute Genomics Platform"/>
            <consortium name="The Broad Institute Genome Sequencing Center for Infectious Disease"/>
            <person name="Wu L."/>
            <person name="Ma J."/>
        </authorList>
    </citation>
    <scope>NUCLEOTIDE SEQUENCE [LARGE SCALE GENOMIC DNA]</scope>
    <source>
        <strain evidence="9 10">GX26</strain>
    </source>
</reference>
<comment type="caution">
    <text evidence="9">The sequence shown here is derived from an EMBL/GenBank/DDBJ whole genome shotgun (WGS) entry which is preliminary data.</text>
</comment>
<feature type="domain" description="Histidine kinase" evidence="6">
    <location>
        <begin position="544"/>
        <end position="751"/>
    </location>
</feature>
<dbReference type="Pfam" id="PF13185">
    <property type="entry name" value="GAF_2"/>
    <property type="match status" value="1"/>
</dbReference>
<dbReference type="SMART" id="SM00091">
    <property type="entry name" value="PAS"/>
    <property type="match status" value="2"/>
</dbReference>
<dbReference type="SUPFAM" id="SSF55781">
    <property type="entry name" value="GAF domain-like"/>
    <property type="match status" value="1"/>
</dbReference>
<dbReference type="InterPro" id="IPR003594">
    <property type="entry name" value="HATPase_dom"/>
</dbReference>
<dbReference type="InterPro" id="IPR004358">
    <property type="entry name" value="Sig_transdc_His_kin-like_C"/>
</dbReference>
<dbReference type="Gene3D" id="3.30.450.20">
    <property type="entry name" value="PAS domain"/>
    <property type="match status" value="2"/>
</dbReference>
<dbReference type="Pfam" id="PF13426">
    <property type="entry name" value="PAS_9"/>
    <property type="match status" value="1"/>
</dbReference>
<evidence type="ECO:0000259" key="8">
    <source>
        <dbReference type="PROSITE" id="PS50113"/>
    </source>
</evidence>
<name>A0ABD5VE01_9EURY</name>
<dbReference type="EMBL" id="JBHSXN010000001">
    <property type="protein sequence ID" value="MFC6951903.1"/>
    <property type="molecule type" value="Genomic_DNA"/>
</dbReference>
<dbReference type="SUPFAM" id="SSF55785">
    <property type="entry name" value="PYP-like sensor domain (PAS domain)"/>
    <property type="match status" value="2"/>
</dbReference>
<dbReference type="InterPro" id="IPR000014">
    <property type="entry name" value="PAS"/>
</dbReference>
<dbReference type="Gene3D" id="3.30.565.10">
    <property type="entry name" value="Histidine kinase-like ATPase, C-terminal domain"/>
    <property type="match status" value="1"/>
</dbReference>
<dbReference type="RefSeq" id="WP_336348910.1">
    <property type="nucleotide sequence ID" value="NZ_JAZAQL010000001.1"/>
</dbReference>
<dbReference type="PANTHER" id="PTHR42878">
    <property type="entry name" value="TWO-COMPONENT HISTIDINE KINASE"/>
    <property type="match status" value="1"/>
</dbReference>
<dbReference type="GO" id="GO:0004673">
    <property type="term" value="F:protein histidine kinase activity"/>
    <property type="evidence" value="ECO:0007669"/>
    <property type="project" value="UniProtKB-EC"/>
</dbReference>
<sequence>MSAQTAVLYVQGDEDTTRHALTDREDLLVYTAATQSEASDVLGSARVDCIVCPNARSDGPSGRRLLERLTTSHPGVPAILTSRDPDDDLAAAVAAGAATEYLPLGVWSDPEARLSERITHHADARVTSPNDQTLGGLLATARELMTTRRPASIAAVVTDAAVDILSFERASVWLVDDVTALAAVHDAYDDPRTLALAAARPDDHDWQTTYDAGEEPVGRVYESGEPTVIEHDDCALMFFPLGDHGVLAVGADGVDAIDDADVQLAEILAANAAAGVDRARREQTLSLYQTVVDNVREMMYVLDERGRIVLASDEVVDASGYDREDVLGSHVSRFFPDDGLERGTELIVDLLEDDDPNATRTYRADALTADGDPIPAEIELSVLRDDDGTYQGTIGAIRDISDLLAAEAERDRERDRFRSLFEHLPDPVIDSSFQDGEPVIDSVNPAFEHVFGHDEADVVGTPVNDILVPNDDDDELADELDARALADENVSAEITRSTADGDRHFLFRGIPYHVDGDDVHAFGIYTDITDQYDREQHLQVLHRVLRHNLRTDMGIVTGYLDQLAEDLDDPDAVGILRHVIGRAEDAAALADKVHQLEQVIRKDSTFTTGPTNVADHVRSLADRLRDTYPDATITTDAPEEAIANADERLDLAVENLVENAVEHAQRPDPVVEVLVEPTEAGGVDIVVADNGPGIPDHERDLLTGDRSVSRVEHGEGLGLWVVSWVARSLGGGVSFGDPTEGSEVVLELRAA</sequence>
<dbReference type="InterPro" id="IPR029016">
    <property type="entry name" value="GAF-like_dom_sf"/>
</dbReference>
<accession>A0ABD5VE01</accession>
<dbReference type="SUPFAM" id="SSF55874">
    <property type="entry name" value="ATPase domain of HSP90 chaperone/DNA topoisomerase II/histidine kinase"/>
    <property type="match status" value="1"/>
</dbReference>
<dbReference type="NCBIfam" id="TIGR00229">
    <property type="entry name" value="sensory_box"/>
    <property type="match status" value="2"/>
</dbReference>
<dbReference type="Gene3D" id="3.30.450.40">
    <property type="match status" value="1"/>
</dbReference>
<evidence type="ECO:0000313" key="10">
    <source>
        <dbReference type="Proteomes" id="UP001596395"/>
    </source>
</evidence>
<protein>
    <recommendedName>
        <fullName evidence="2">histidine kinase</fullName>
        <ecNumber evidence="2">2.7.13.3</ecNumber>
    </recommendedName>
</protein>
<evidence type="ECO:0000256" key="1">
    <source>
        <dbReference type="ARBA" id="ARBA00000085"/>
    </source>
</evidence>
<evidence type="ECO:0000256" key="3">
    <source>
        <dbReference type="ARBA" id="ARBA00022679"/>
    </source>
</evidence>
<feature type="domain" description="PAC" evidence="8">
    <location>
        <begin position="360"/>
        <end position="412"/>
    </location>
</feature>
<evidence type="ECO:0000259" key="6">
    <source>
        <dbReference type="PROSITE" id="PS50109"/>
    </source>
</evidence>
<dbReference type="InterPro" id="IPR013656">
    <property type="entry name" value="PAS_4"/>
</dbReference>
<feature type="domain" description="PAS" evidence="7">
    <location>
        <begin position="413"/>
        <end position="471"/>
    </location>
</feature>
<comment type="catalytic activity">
    <reaction evidence="1">
        <text>ATP + protein L-histidine = ADP + protein N-phospho-L-histidine.</text>
        <dbReference type="EC" id="2.7.13.3"/>
    </reaction>
</comment>
<evidence type="ECO:0000313" key="9">
    <source>
        <dbReference type="EMBL" id="MFC6951903.1"/>
    </source>
</evidence>
<dbReference type="AlphaFoldDB" id="A0ABD5VE01"/>
<feature type="domain" description="PAS" evidence="7">
    <location>
        <begin position="284"/>
        <end position="354"/>
    </location>
</feature>
<dbReference type="InterPro" id="IPR003018">
    <property type="entry name" value="GAF"/>
</dbReference>
<dbReference type="EC" id="2.7.13.3" evidence="2"/>
<evidence type="ECO:0000256" key="4">
    <source>
        <dbReference type="ARBA" id="ARBA00022777"/>
    </source>
</evidence>
<dbReference type="InterPro" id="IPR000700">
    <property type="entry name" value="PAS-assoc_C"/>
</dbReference>
<dbReference type="CDD" id="cd00075">
    <property type="entry name" value="HATPase"/>
    <property type="match status" value="1"/>
</dbReference>
<dbReference type="InterPro" id="IPR050351">
    <property type="entry name" value="BphY/WalK/GraS-like"/>
</dbReference>
<evidence type="ECO:0000256" key="2">
    <source>
        <dbReference type="ARBA" id="ARBA00012438"/>
    </source>
</evidence>
<keyword evidence="5" id="KW-0472">Membrane</keyword>
<dbReference type="InterPro" id="IPR036890">
    <property type="entry name" value="HATPase_C_sf"/>
</dbReference>
<dbReference type="PROSITE" id="PS50113">
    <property type="entry name" value="PAC"/>
    <property type="match status" value="1"/>
</dbReference>
<keyword evidence="3" id="KW-0808">Transferase</keyword>
<dbReference type="PROSITE" id="PS50112">
    <property type="entry name" value="PAS"/>
    <property type="match status" value="2"/>
</dbReference>
<evidence type="ECO:0000256" key="5">
    <source>
        <dbReference type="ARBA" id="ARBA00023136"/>
    </source>
</evidence>
<dbReference type="SMART" id="SM00387">
    <property type="entry name" value="HATPase_c"/>
    <property type="match status" value="1"/>
</dbReference>
<dbReference type="Pfam" id="PF08448">
    <property type="entry name" value="PAS_4"/>
    <property type="match status" value="1"/>
</dbReference>
<dbReference type="InterPro" id="IPR005467">
    <property type="entry name" value="His_kinase_dom"/>
</dbReference>
<evidence type="ECO:0000259" key="7">
    <source>
        <dbReference type="PROSITE" id="PS50112"/>
    </source>
</evidence>
<gene>
    <name evidence="9" type="ORF">ACFQGB_03420</name>
</gene>
<dbReference type="PANTHER" id="PTHR42878:SF14">
    <property type="entry name" value="OSMOLARITY TWO-COMPONENT SYSTEM PROTEIN SSK1"/>
    <property type="match status" value="1"/>
</dbReference>
<keyword evidence="10" id="KW-1185">Reference proteome</keyword>
<proteinExistence type="predicted"/>
<dbReference type="PROSITE" id="PS50109">
    <property type="entry name" value="HIS_KIN"/>
    <property type="match status" value="1"/>
</dbReference>
<keyword evidence="4" id="KW-0418">Kinase</keyword>
<dbReference type="CDD" id="cd00130">
    <property type="entry name" value="PAS"/>
    <property type="match status" value="1"/>
</dbReference>
<dbReference type="PRINTS" id="PR00344">
    <property type="entry name" value="BCTRLSENSOR"/>
</dbReference>
<dbReference type="InterPro" id="IPR035965">
    <property type="entry name" value="PAS-like_dom_sf"/>
</dbReference>
<dbReference type="Pfam" id="PF02518">
    <property type="entry name" value="HATPase_c"/>
    <property type="match status" value="1"/>
</dbReference>
<dbReference type="Proteomes" id="UP001596395">
    <property type="component" value="Unassembled WGS sequence"/>
</dbReference>
<organism evidence="9 10">
    <name type="scientific">Halorubellus litoreus</name>
    <dbReference type="NCBI Taxonomy" id="755308"/>
    <lineage>
        <taxon>Archaea</taxon>
        <taxon>Methanobacteriati</taxon>
        <taxon>Methanobacteriota</taxon>
        <taxon>Stenosarchaea group</taxon>
        <taxon>Halobacteria</taxon>
        <taxon>Halobacteriales</taxon>
        <taxon>Halorubellaceae</taxon>
        <taxon>Halorubellus</taxon>
    </lineage>
</organism>
<dbReference type="GO" id="GO:0016020">
    <property type="term" value="C:membrane"/>
    <property type="evidence" value="ECO:0007669"/>
    <property type="project" value="UniProtKB-SubCell"/>
</dbReference>